<name>A0A1R4FNJ7_9MICC</name>
<dbReference type="EMBL" id="FUHW01000020">
    <property type="protein sequence ID" value="SJM57357.1"/>
    <property type="molecule type" value="Genomic_DNA"/>
</dbReference>
<accession>A0A1R4FNJ7</accession>
<evidence type="ECO:0000313" key="2">
    <source>
        <dbReference type="Proteomes" id="UP000195913"/>
    </source>
</evidence>
<dbReference type="Proteomes" id="UP000195913">
    <property type="component" value="Unassembled WGS sequence"/>
</dbReference>
<gene>
    <name evidence="1" type="ORF">FM101_04890</name>
</gene>
<keyword evidence="2" id="KW-1185">Reference proteome</keyword>
<dbReference type="AlphaFoldDB" id="A0A1R4FNJ7"/>
<proteinExistence type="predicted"/>
<dbReference type="RefSeq" id="WP_086996252.1">
    <property type="nucleotide sequence ID" value="NZ_FUHW01000020.1"/>
</dbReference>
<reference evidence="1 2" key="1">
    <citation type="submission" date="2017-02" db="EMBL/GenBank/DDBJ databases">
        <authorList>
            <person name="Peterson S.W."/>
        </authorList>
    </citation>
    <scope>NUCLEOTIDE SEQUENCE [LARGE SCALE GENOMIC DNA]</scope>
    <source>
        <strain evidence="1 2">B Ar 00.02</strain>
    </source>
</reference>
<evidence type="ECO:0000313" key="1">
    <source>
        <dbReference type="EMBL" id="SJM57357.1"/>
    </source>
</evidence>
<protein>
    <submittedName>
        <fullName evidence="1">Uncharacterized protein</fullName>
    </submittedName>
</protein>
<organism evidence="1 2">
    <name type="scientific">Arthrobacter rhombi</name>
    <dbReference type="NCBI Taxonomy" id="71253"/>
    <lineage>
        <taxon>Bacteria</taxon>
        <taxon>Bacillati</taxon>
        <taxon>Actinomycetota</taxon>
        <taxon>Actinomycetes</taxon>
        <taxon>Micrococcales</taxon>
        <taxon>Micrococcaceae</taxon>
        <taxon>Arthrobacter</taxon>
    </lineage>
</organism>
<sequence length="63" mass="7039">MTRELKSAKIDGKFNIDIVTSDALGDYLDKRVNTFASAVAAIAENAPERFVTHQNHGYKQKEN</sequence>